<dbReference type="AlphaFoldDB" id="A0A0V1MYH5"/>
<proteinExistence type="predicted"/>
<dbReference type="Proteomes" id="UP000054843">
    <property type="component" value="Unassembled WGS sequence"/>
</dbReference>
<comment type="caution">
    <text evidence="1">The sequence shown here is derived from an EMBL/GenBank/DDBJ whole genome shotgun (WGS) entry which is preliminary data.</text>
</comment>
<name>A0A0V1MYH5_9BILA</name>
<keyword evidence="2" id="KW-1185">Reference proteome</keyword>
<protein>
    <submittedName>
        <fullName evidence="1">Uncharacterized protein</fullName>
    </submittedName>
</protein>
<accession>A0A0V1MYH5</accession>
<evidence type="ECO:0000313" key="2">
    <source>
        <dbReference type="Proteomes" id="UP000054843"/>
    </source>
</evidence>
<reference evidence="1 2" key="1">
    <citation type="submission" date="2015-01" db="EMBL/GenBank/DDBJ databases">
        <title>Evolution of Trichinella species and genotypes.</title>
        <authorList>
            <person name="Korhonen P.K."/>
            <person name="Edoardo P."/>
            <person name="Giuseppe L.R."/>
            <person name="Gasser R.B."/>
        </authorList>
    </citation>
    <scope>NUCLEOTIDE SEQUENCE [LARGE SCALE GENOMIC DNA]</scope>
    <source>
        <strain evidence="1">ISS1980</strain>
    </source>
</reference>
<dbReference type="EMBL" id="JYDO01000026">
    <property type="protein sequence ID" value="KRZ76640.1"/>
    <property type="molecule type" value="Genomic_DNA"/>
</dbReference>
<sequence length="166" mass="18556">MRSAWIGEETEESEMEIDSDLKMNKKKKKKKELRMNSERSLLLQGLVLQERDYKMNEASNKQCSGSSGAVSLSKVDRMQMVAKPLPVAVGGCGMEGCSEWGPRLEEEEEEEEEEVWTTGKVLVQNSGQESELSIFGCISSRGRFSTPDYCSNLALKTVIKCGNVDF</sequence>
<gene>
    <name evidence="1" type="ORF">T10_2195</name>
</gene>
<organism evidence="1 2">
    <name type="scientific">Trichinella papuae</name>
    <dbReference type="NCBI Taxonomy" id="268474"/>
    <lineage>
        <taxon>Eukaryota</taxon>
        <taxon>Metazoa</taxon>
        <taxon>Ecdysozoa</taxon>
        <taxon>Nematoda</taxon>
        <taxon>Enoplea</taxon>
        <taxon>Dorylaimia</taxon>
        <taxon>Trichinellida</taxon>
        <taxon>Trichinellidae</taxon>
        <taxon>Trichinella</taxon>
    </lineage>
</organism>
<evidence type="ECO:0000313" key="1">
    <source>
        <dbReference type="EMBL" id="KRZ76640.1"/>
    </source>
</evidence>